<sequence>MRKNYNISKLLRDLGLILFAAGLPLTMVQAADLPPSPIVETYPANDRINRTWEFLIAPYFVAANITGTTQVGRLPSTDIDVGTDDILENLRFGAMVRAEALYQQKFGAMLDVAYMGLGASADSRVGGGRISVGVDQLIVEGMLFYRVHNSPQTSVDLYAGGRYWDINLDLNANGTFAGSFDISRGDDWIDPVIGIRAIHQFNDKWSANARGDIGGFGVASDFSWNVQAGVGYHFNQTWSAHLQYKALSVDYDNDKSGANRFAYDTITHGPLLGVAARF</sequence>
<dbReference type="Proteomes" id="UP000049983">
    <property type="component" value="Unassembled WGS sequence"/>
</dbReference>
<proteinExistence type="predicted"/>
<dbReference type="Gene3D" id="2.40.160.20">
    <property type="match status" value="1"/>
</dbReference>
<reference evidence="3" key="1">
    <citation type="submission" date="2015-07" db="EMBL/GenBank/DDBJ databases">
        <authorList>
            <person name="Rodrigo-Torres Lidia"/>
            <person name="Arahal R.David."/>
        </authorList>
    </citation>
    <scope>NUCLEOTIDE SEQUENCE [LARGE SCALE GENOMIC DNA]</scope>
    <source>
        <strain evidence="3">CECT 5096</strain>
    </source>
</reference>
<feature type="chain" id="PRO_5009787726" description="Outer membrane protein beta-barrel domain-containing protein" evidence="1">
    <location>
        <begin position="31"/>
        <end position="278"/>
    </location>
</feature>
<dbReference type="EMBL" id="CXWC01000001">
    <property type="protein sequence ID" value="CTQ64913.1"/>
    <property type="molecule type" value="Genomic_DNA"/>
</dbReference>
<keyword evidence="3" id="KW-1185">Reference proteome</keyword>
<evidence type="ECO:0008006" key="4">
    <source>
        <dbReference type="Google" id="ProtNLM"/>
    </source>
</evidence>
<keyword evidence="1" id="KW-0732">Signal</keyword>
<gene>
    <name evidence="2" type="ORF">LA5096_00570</name>
</gene>
<feature type="signal peptide" evidence="1">
    <location>
        <begin position="1"/>
        <end position="30"/>
    </location>
</feature>
<dbReference type="STRING" id="311410.LA5095_03203"/>
<evidence type="ECO:0000256" key="1">
    <source>
        <dbReference type="SAM" id="SignalP"/>
    </source>
</evidence>
<dbReference type="SUPFAM" id="SSF56925">
    <property type="entry name" value="OMPA-like"/>
    <property type="match status" value="1"/>
</dbReference>
<name>A0A0M6ZB32_9HYPH</name>
<evidence type="ECO:0000313" key="2">
    <source>
        <dbReference type="EMBL" id="CTQ64913.1"/>
    </source>
</evidence>
<dbReference type="AlphaFoldDB" id="A0A0M6ZB32"/>
<organism evidence="2 3">
    <name type="scientific">Roseibium album</name>
    <dbReference type="NCBI Taxonomy" id="311410"/>
    <lineage>
        <taxon>Bacteria</taxon>
        <taxon>Pseudomonadati</taxon>
        <taxon>Pseudomonadota</taxon>
        <taxon>Alphaproteobacteria</taxon>
        <taxon>Hyphomicrobiales</taxon>
        <taxon>Stappiaceae</taxon>
        <taxon>Roseibium</taxon>
    </lineage>
</organism>
<accession>A0A0M6ZB32</accession>
<evidence type="ECO:0000313" key="3">
    <source>
        <dbReference type="Proteomes" id="UP000049983"/>
    </source>
</evidence>
<protein>
    <recommendedName>
        <fullName evidence="4">Outer membrane protein beta-barrel domain-containing protein</fullName>
    </recommendedName>
</protein>
<dbReference type="InterPro" id="IPR011250">
    <property type="entry name" value="OMP/PagP_B-barrel"/>
</dbReference>